<sequence>MDLLETYGISIPKGEIVEDPERATEVASNIEGKIVMKIVSPDILHKSDIGGVKVNVARDKIREEYEDLIVRARNYQPDATILGVQIQEMTDIDTGVETILGMNRDPQFGPVLMFGLGGIFVEVLEDVSFRIAPISESEVREMINDLKSSPLLRGARGKKPVNIDSLVETMQRFSQLVSDIPAVLELDINPLVVTPEEAKAIDLRLTVDEERLGYES</sequence>
<dbReference type="PATRIC" id="fig|1698270.3.peg.1129"/>
<evidence type="ECO:0000256" key="5">
    <source>
        <dbReference type="ARBA" id="ARBA00022840"/>
    </source>
</evidence>
<evidence type="ECO:0000256" key="2">
    <source>
        <dbReference type="ARBA" id="ARBA00012957"/>
    </source>
</evidence>
<dbReference type="GO" id="GO:0005524">
    <property type="term" value="F:ATP binding"/>
    <property type="evidence" value="ECO:0007669"/>
    <property type="project" value="UniProtKB-KW"/>
</dbReference>
<organism evidence="6 7">
    <name type="scientific">candidate division MSBL1 archaeon SCGC-AAA259M10</name>
    <dbReference type="NCBI Taxonomy" id="1698270"/>
    <lineage>
        <taxon>Archaea</taxon>
        <taxon>Methanobacteriati</taxon>
        <taxon>Methanobacteriota</taxon>
        <taxon>candidate division MSBL1</taxon>
    </lineage>
</organism>
<evidence type="ECO:0000256" key="4">
    <source>
        <dbReference type="ARBA" id="ARBA00022741"/>
    </source>
</evidence>
<evidence type="ECO:0000313" key="6">
    <source>
        <dbReference type="EMBL" id="KXA99030.1"/>
    </source>
</evidence>
<dbReference type="AlphaFoldDB" id="A0A133UXX0"/>
<dbReference type="GO" id="GO:0043758">
    <property type="term" value="F:acetate-CoA ligase (ADP-forming) activity"/>
    <property type="evidence" value="ECO:0007669"/>
    <property type="project" value="UniProtKB-EC"/>
</dbReference>
<evidence type="ECO:0000256" key="1">
    <source>
        <dbReference type="ARBA" id="ARBA00001619"/>
    </source>
</evidence>
<dbReference type="PANTHER" id="PTHR43334">
    <property type="entry name" value="ACETATE--COA LIGASE [ADP-FORMING]"/>
    <property type="match status" value="1"/>
</dbReference>
<accession>A0A133UXX0</accession>
<dbReference type="Gene3D" id="3.30.1490.20">
    <property type="entry name" value="ATP-grasp fold, A domain"/>
    <property type="match status" value="1"/>
</dbReference>
<name>A0A133UXX0_9EURY</name>
<protein>
    <recommendedName>
        <fullName evidence="2">acetate--CoA ligase (ADP-forming)</fullName>
        <ecNumber evidence="2">6.2.1.13</ecNumber>
    </recommendedName>
</protein>
<dbReference type="EMBL" id="LHXU01000082">
    <property type="protein sequence ID" value="KXA99030.1"/>
    <property type="molecule type" value="Genomic_DNA"/>
</dbReference>
<dbReference type="Gene3D" id="3.30.470.20">
    <property type="entry name" value="ATP-grasp fold, B domain"/>
    <property type="match status" value="1"/>
</dbReference>
<keyword evidence="3" id="KW-0436">Ligase</keyword>
<dbReference type="EC" id="6.2.1.13" evidence="2"/>
<dbReference type="InterPro" id="IPR013815">
    <property type="entry name" value="ATP_grasp_subdomain_1"/>
</dbReference>
<dbReference type="InterPro" id="IPR051538">
    <property type="entry name" value="Acyl-CoA_Synth/Transferase"/>
</dbReference>
<keyword evidence="7" id="KW-1185">Reference proteome</keyword>
<evidence type="ECO:0000256" key="3">
    <source>
        <dbReference type="ARBA" id="ARBA00022598"/>
    </source>
</evidence>
<dbReference type="Pfam" id="PF13549">
    <property type="entry name" value="ATP-grasp_5"/>
    <property type="match status" value="1"/>
</dbReference>
<keyword evidence="4" id="KW-0547">Nucleotide-binding</keyword>
<gene>
    <name evidence="6" type="ORF">AKJ40_04120</name>
</gene>
<reference evidence="6 7" key="1">
    <citation type="journal article" date="2016" name="Sci. Rep.">
        <title>Metabolic traits of an uncultured archaeal lineage -MSBL1- from brine pools of the Red Sea.</title>
        <authorList>
            <person name="Mwirichia R."/>
            <person name="Alam I."/>
            <person name="Rashid M."/>
            <person name="Vinu M."/>
            <person name="Ba-Alawi W."/>
            <person name="Anthony Kamau A."/>
            <person name="Kamanda Ngugi D."/>
            <person name="Goker M."/>
            <person name="Klenk H.P."/>
            <person name="Bajic V."/>
            <person name="Stingl U."/>
        </authorList>
    </citation>
    <scope>NUCLEOTIDE SEQUENCE [LARGE SCALE GENOMIC DNA]</scope>
    <source>
        <strain evidence="6">SCGC-AAA259M10</strain>
    </source>
</reference>
<proteinExistence type="predicted"/>
<evidence type="ECO:0000313" key="7">
    <source>
        <dbReference type="Proteomes" id="UP000070341"/>
    </source>
</evidence>
<dbReference type="FunFam" id="3.30.1490.20:FF:000020">
    <property type="entry name" value="Protein lysine acetyltransferase"/>
    <property type="match status" value="1"/>
</dbReference>
<keyword evidence="5" id="KW-0067">ATP-binding</keyword>
<dbReference type="PANTHER" id="PTHR43334:SF1">
    <property type="entry name" value="3-HYDROXYPROPIONATE--COA LIGASE [ADP-FORMING]"/>
    <property type="match status" value="1"/>
</dbReference>
<dbReference type="Proteomes" id="UP000070341">
    <property type="component" value="Unassembled WGS sequence"/>
</dbReference>
<dbReference type="SUPFAM" id="SSF56059">
    <property type="entry name" value="Glutathione synthetase ATP-binding domain-like"/>
    <property type="match status" value="1"/>
</dbReference>
<comment type="catalytic activity">
    <reaction evidence="1">
        <text>acetate + ATP + CoA = acetyl-CoA + ADP + phosphate</text>
        <dbReference type="Rhea" id="RHEA:15081"/>
        <dbReference type="ChEBI" id="CHEBI:30089"/>
        <dbReference type="ChEBI" id="CHEBI:30616"/>
        <dbReference type="ChEBI" id="CHEBI:43474"/>
        <dbReference type="ChEBI" id="CHEBI:57287"/>
        <dbReference type="ChEBI" id="CHEBI:57288"/>
        <dbReference type="ChEBI" id="CHEBI:456216"/>
        <dbReference type="EC" id="6.2.1.13"/>
    </reaction>
</comment>
<comment type="caution">
    <text evidence="6">The sequence shown here is derived from an EMBL/GenBank/DDBJ whole genome shotgun (WGS) entry which is preliminary data.</text>
</comment>